<reference evidence="1" key="1">
    <citation type="submission" date="2020-05" db="EMBL/GenBank/DDBJ databases">
        <title>Large-scale comparative analyses of tick genomes elucidate their genetic diversity and vector capacities.</title>
        <authorList>
            <person name="Jia N."/>
            <person name="Wang J."/>
            <person name="Shi W."/>
            <person name="Du L."/>
            <person name="Sun Y."/>
            <person name="Zhan W."/>
            <person name="Jiang J."/>
            <person name="Wang Q."/>
            <person name="Zhang B."/>
            <person name="Ji P."/>
            <person name="Sakyi L.B."/>
            <person name="Cui X."/>
            <person name="Yuan T."/>
            <person name="Jiang B."/>
            <person name="Yang W."/>
            <person name="Lam T.T.-Y."/>
            <person name="Chang Q."/>
            <person name="Ding S."/>
            <person name="Wang X."/>
            <person name="Zhu J."/>
            <person name="Ruan X."/>
            <person name="Zhao L."/>
            <person name="Wei J."/>
            <person name="Que T."/>
            <person name="Du C."/>
            <person name="Cheng J."/>
            <person name="Dai P."/>
            <person name="Han X."/>
            <person name="Huang E."/>
            <person name="Gao Y."/>
            <person name="Liu J."/>
            <person name="Shao H."/>
            <person name="Ye R."/>
            <person name="Li L."/>
            <person name="Wei W."/>
            <person name="Wang X."/>
            <person name="Wang C."/>
            <person name="Yang T."/>
            <person name="Huo Q."/>
            <person name="Li W."/>
            <person name="Guo W."/>
            <person name="Chen H."/>
            <person name="Zhou L."/>
            <person name="Ni X."/>
            <person name="Tian J."/>
            <person name="Zhou Y."/>
            <person name="Sheng Y."/>
            <person name="Liu T."/>
            <person name="Pan Y."/>
            <person name="Xia L."/>
            <person name="Li J."/>
            <person name="Zhao F."/>
            <person name="Cao W."/>
        </authorList>
    </citation>
    <scope>NUCLEOTIDE SEQUENCE</scope>
    <source>
        <strain evidence="1">Hyas-2018</strain>
    </source>
</reference>
<keyword evidence="2" id="KW-1185">Reference proteome</keyword>
<dbReference type="Proteomes" id="UP000821845">
    <property type="component" value="Chromosome 6"/>
</dbReference>
<dbReference type="EMBL" id="CM023486">
    <property type="protein sequence ID" value="KAH6927509.1"/>
    <property type="molecule type" value="Genomic_DNA"/>
</dbReference>
<name>A0ACB7S0C1_HYAAI</name>
<evidence type="ECO:0000313" key="1">
    <source>
        <dbReference type="EMBL" id="KAH6927509.1"/>
    </source>
</evidence>
<gene>
    <name evidence="1" type="ORF">HPB50_004920</name>
</gene>
<sequence>MLQWSVQSQWTRMMVDEIRRRQFSTPAMNLVANSYAVCVRGTKGPAGDNRKAFKQLLENLGIPWPEKPAKAVDKLDVLFKLSVKWDIHLWFTVKLLHGKTAAGGSLLYIGPSRYTFFWSNLYNDISSYVMRRYVGAYMKYFSLGDVKANQKVDHFLVFNVTKYIVSKLAGLCNRRSAKFTMDSLAKRIGVSMDHWISVANKYFQFNESFLPNDTVVVRPAGIIDAARHFSSMYGPSLIQSHLGWWVLQIFAPIISSDFFLLKYGSKSVADQSRPIFCQIHTEQSYKLLVLANHIALHFPPSVRQSVDMVLQNVREQAASFFETSTESSEKYKLVAQKLRDVKIDLWPKPEYLNKTVLERIYDRPKMYNISTLEFWISERKARFNLTGSDAYFESTRLANSFSDELFVYDNVLNRVTLSMAAVHAPFYYNDMNAAVNYGGLGAAFLKTVLQGMDIDEQALDRDNTSSQHEEGVRDSCADNLNISRVSFMSALRAFSTIKHGGKFANVSHYPPEAFFFVSYCHTQSRMNPSFDCNKELRGVERFRRAFRCGRDSGMFA</sequence>
<protein>
    <submittedName>
        <fullName evidence="1">Uncharacterized protein</fullName>
    </submittedName>
</protein>
<proteinExistence type="predicted"/>
<comment type="caution">
    <text evidence="1">The sequence shown here is derived from an EMBL/GenBank/DDBJ whole genome shotgun (WGS) entry which is preliminary data.</text>
</comment>
<organism evidence="1 2">
    <name type="scientific">Hyalomma asiaticum</name>
    <name type="common">Tick</name>
    <dbReference type="NCBI Taxonomy" id="266040"/>
    <lineage>
        <taxon>Eukaryota</taxon>
        <taxon>Metazoa</taxon>
        <taxon>Ecdysozoa</taxon>
        <taxon>Arthropoda</taxon>
        <taxon>Chelicerata</taxon>
        <taxon>Arachnida</taxon>
        <taxon>Acari</taxon>
        <taxon>Parasitiformes</taxon>
        <taxon>Ixodida</taxon>
        <taxon>Ixodoidea</taxon>
        <taxon>Ixodidae</taxon>
        <taxon>Hyalomminae</taxon>
        <taxon>Hyalomma</taxon>
    </lineage>
</organism>
<evidence type="ECO:0000313" key="2">
    <source>
        <dbReference type="Proteomes" id="UP000821845"/>
    </source>
</evidence>
<accession>A0ACB7S0C1</accession>